<dbReference type="InterPro" id="IPR025660">
    <property type="entry name" value="Pept_his_AS"/>
</dbReference>
<name>A0A3S1BWC6_ELYCH</name>
<dbReference type="PROSITE" id="PS00639">
    <property type="entry name" value="THIOL_PROTEASE_HIS"/>
    <property type="match status" value="1"/>
</dbReference>
<dbReference type="InterPro" id="IPR038765">
    <property type="entry name" value="Papain-like_cys_pep_sf"/>
</dbReference>
<evidence type="ECO:0000256" key="2">
    <source>
        <dbReference type="ARBA" id="ARBA00022670"/>
    </source>
</evidence>
<keyword evidence="11" id="KW-1185">Reference proteome</keyword>
<keyword evidence="6" id="KW-1015">Disulfide bond</keyword>
<evidence type="ECO:0008006" key="12">
    <source>
        <dbReference type="Google" id="ProtNLM"/>
    </source>
</evidence>
<evidence type="ECO:0000256" key="5">
    <source>
        <dbReference type="ARBA" id="ARBA00023145"/>
    </source>
</evidence>
<keyword evidence="7" id="KW-0472">Membrane</keyword>
<reference evidence="10 11" key="1">
    <citation type="submission" date="2019-01" db="EMBL/GenBank/DDBJ databases">
        <title>A draft genome assembly of the solar-powered sea slug Elysia chlorotica.</title>
        <authorList>
            <person name="Cai H."/>
            <person name="Li Q."/>
            <person name="Fang X."/>
            <person name="Li J."/>
            <person name="Curtis N.E."/>
            <person name="Altenburger A."/>
            <person name="Shibata T."/>
            <person name="Feng M."/>
            <person name="Maeda T."/>
            <person name="Schwartz J.A."/>
            <person name="Shigenobu S."/>
            <person name="Lundholm N."/>
            <person name="Nishiyama T."/>
            <person name="Yang H."/>
            <person name="Hasebe M."/>
            <person name="Li S."/>
            <person name="Pierce S.K."/>
            <person name="Wang J."/>
        </authorList>
    </citation>
    <scope>NUCLEOTIDE SEQUENCE [LARGE SCALE GENOMIC DNA]</scope>
    <source>
        <strain evidence="10">EC2010</strain>
        <tissue evidence="10">Whole organism of an adult</tissue>
    </source>
</reference>
<evidence type="ECO:0000256" key="4">
    <source>
        <dbReference type="ARBA" id="ARBA00022807"/>
    </source>
</evidence>
<evidence type="ECO:0000256" key="7">
    <source>
        <dbReference type="SAM" id="Phobius"/>
    </source>
</evidence>
<keyword evidence="7" id="KW-1133">Transmembrane helix</keyword>
<dbReference type="SMART" id="SM00645">
    <property type="entry name" value="Pept_C1"/>
    <property type="match status" value="1"/>
</dbReference>
<accession>A0A3S1BWC6</accession>
<dbReference type="GO" id="GO:0006508">
    <property type="term" value="P:proteolysis"/>
    <property type="evidence" value="ECO:0007669"/>
    <property type="project" value="UniProtKB-KW"/>
</dbReference>
<dbReference type="Gene3D" id="3.90.70.10">
    <property type="entry name" value="Cysteine proteinases"/>
    <property type="match status" value="1"/>
</dbReference>
<evidence type="ECO:0000313" key="11">
    <source>
        <dbReference type="Proteomes" id="UP000271974"/>
    </source>
</evidence>
<dbReference type="CDD" id="cd02248">
    <property type="entry name" value="Peptidase_C1A"/>
    <property type="match status" value="1"/>
</dbReference>
<dbReference type="SMART" id="SM00848">
    <property type="entry name" value="Inhibitor_I29"/>
    <property type="match status" value="1"/>
</dbReference>
<dbReference type="PROSITE" id="PS00139">
    <property type="entry name" value="THIOL_PROTEASE_CYS"/>
    <property type="match status" value="1"/>
</dbReference>
<dbReference type="InterPro" id="IPR013128">
    <property type="entry name" value="Peptidase_C1A"/>
</dbReference>
<gene>
    <name evidence="10" type="ORF">EGW08_001984</name>
</gene>
<dbReference type="GO" id="GO:0008234">
    <property type="term" value="F:cysteine-type peptidase activity"/>
    <property type="evidence" value="ECO:0007669"/>
    <property type="project" value="UniProtKB-KW"/>
</dbReference>
<keyword evidence="7" id="KW-0812">Transmembrane</keyword>
<evidence type="ECO:0000259" key="8">
    <source>
        <dbReference type="SMART" id="SM00645"/>
    </source>
</evidence>
<dbReference type="Pfam" id="PF00112">
    <property type="entry name" value="Peptidase_C1"/>
    <property type="match status" value="1"/>
</dbReference>
<dbReference type="Proteomes" id="UP000271974">
    <property type="component" value="Unassembled WGS sequence"/>
</dbReference>
<dbReference type="InterPro" id="IPR000169">
    <property type="entry name" value="Pept_cys_AS"/>
</dbReference>
<evidence type="ECO:0000256" key="6">
    <source>
        <dbReference type="ARBA" id="ARBA00023157"/>
    </source>
</evidence>
<feature type="domain" description="Peptidase C1A papain C-terminal" evidence="8">
    <location>
        <begin position="151"/>
        <end position="362"/>
    </location>
</feature>
<sequence length="367" mass="41171">MFIQSMNRLETTKMFGYIEIMMFIIVHLPINIFGLHGGAFGLKMEKGILFSEFHKFAAQHSRSYLYNSSEFLSRFQAFKDSVKRAELMNLPYGKDEKFGPVFGINKFADLTPAEFKAKYLSGLKNRRSVLKFRSSFRTDGNFQSPVGVKSLPVSVDWRTKSVLSPVIDQGGCGACWAISTIETMEAMSVILNETKTVNRLSIQELIDCDEENKGCEGGDICQAATWSQMHGIVPEKNYPLTRKTGTCKEISEPVTKVKVTYSKCDNFVGDEEKILETLANHGPVMAAVDATTWHNYVGGIIRFHCSDVINHAVQIVGYNLEGDVPYYIIRNSWGTDFGDKGYLYLRYGTNICGVAKEIVKLSVSTQQ</sequence>
<dbReference type="InterPro" id="IPR039417">
    <property type="entry name" value="Peptidase_C1A_papain-like"/>
</dbReference>
<dbReference type="EMBL" id="RQTK01000036">
    <property type="protein sequence ID" value="RUS90295.1"/>
    <property type="molecule type" value="Genomic_DNA"/>
</dbReference>
<evidence type="ECO:0000256" key="1">
    <source>
        <dbReference type="ARBA" id="ARBA00008455"/>
    </source>
</evidence>
<dbReference type="PRINTS" id="PR00705">
    <property type="entry name" value="PAPAIN"/>
</dbReference>
<evidence type="ECO:0000313" key="10">
    <source>
        <dbReference type="EMBL" id="RUS90295.1"/>
    </source>
</evidence>
<dbReference type="Pfam" id="PF08246">
    <property type="entry name" value="Inhibitor_I29"/>
    <property type="match status" value="1"/>
</dbReference>
<protein>
    <recommendedName>
        <fullName evidence="12">Peptidase C1A papain C-terminal domain-containing protein</fullName>
    </recommendedName>
</protein>
<evidence type="ECO:0000259" key="9">
    <source>
        <dbReference type="SMART" id="SM00848"/>
    </source>
</evidence>
<dbReference type="AlphaFoldDB" id="A0A3S1BWC6"/>
<dbReference type="PANTHER" id="PTHR12411">
    <property type="entry name" value="CYSTEINE PROTEASE FAMILY C1-RELATED"/>
    <property type="match status" value="1"/>
</dbReference>
<evidence type="ECO:0000256" key="3">
    <source>
        <dbReference type="ARBA" id="ARBA00022801"/>
    </source>
</evidence>
<feature type="transmembrane region" description="Helical" evidence="7">
    <location>
        <begin position="20"/>
        <end position="42"/>
    </location>
</feature>
<comment type="similarity">
    <text evidence="1">Belongs to the peptidase C1 family.</text>
</comment>
<keyword evidence="4" id="KW-0788">Thiol protease</keyword>
<proteinExistence type="inferred from homology"/>
<keyword evidence="2" id="KW-0645">Protease</keyword>
<dbReference type="OrthoDB" id="498368at2759"/>
<dbReference type="InterPro" id="IPR013201">
    <property type="entry name" value="Prot_inhib_I29"/>
</dbReference>
<organism evidence="10 11">
    <name type="scientific">Elysia chlorotica</name>
    <name type="common">Eastern emerald elysia</name>
    <name type="synonym">Sea slug</name>
    <dbReference type="NCBI Taxonomy" id="188477"/>
    <lineage>
        <taxon>Eukaryota</taxon>
        <taxon>Metazoa</taxon>
        <taxon>Spiralia</taxon>
        <taxon>Lophotrochozoa</taxon>
        <taxon>Mollusca</taxon>
        <taxon>Gastropoda</taxon>
        <taxon>Heterobranchia</taxon>
        <taxon>Euthyneura</taxon>
        <taxon>Panpulmonata</taxon>
        <taxon>Sacoglossa</taxon>
        <taxon>Placobranchoidea</taxon>
        <taxon>Plakobranchidae</taxon>
        <taxon>Elysia</taxon>
    </lineage>
</organism>
<keyword evidence="5" id="KW-0865">Zymogen</keyword>
<feature type="domain" description="Cathepsin propeptide inhibitor" evidence="9">
    <location>
        <begin position="53"/>
        <end position="115"/>
    </location>
</feature>
<comment type="caution">
    <text evidence="10">The sequence shown here is derived from an EMBL/GenBank/DDBJ whole genome shotgun (WGS) entry which is preliminary data.</text>
</comment>
<dbReference type="InterPro" id="IPR000668">
    <property type="entry name" value="Peptidase_C1A_C"/>
</dbReference>
<keyword evidence="3" id="KW-0378">Hydrolase</keyword>
<dbReference type="SUPFAM" id="SSF54001">
    <property type="entry name" value="Cysteine proteinases"/>
    <property type="match status" value="1"/>
</dbReference>
<dbReference type="STRING" id="188477.A0A3S1BWC6"/>